<feature type="domain" description="CARDB" evidence="1">
    <location>
        <begin position="47"/>
        <end position="170"/>
    </location>
</feature>
<evidence type="ECO:0000313" key="2">
    <source>
        <dbReference type="EMBL" id="QAT85352.1"/>
    </source>
</evidence>
<name>A0A410RTZ5_CORCK</name>
<dbReference type="Proteomes" id="UP000288758">
    <property type="component" value="Chromosome"/>
</dbReference>
<sequence>MQRLSPSWRHACLLIAGTLVITGCGSEGASSGANSARSQSHSLDHGSDLVITALRAPDSVRDGHSFTATVKVCNQGSAAAYPQSGGTFLELYLSTTSTQQVPDPNAPPPTQQITVGETDVGPLEAQQCVTRTVIVNAQPPPGQPGTAFYLGASIDTQQRVLELDEANNGFVRGLMGVGLGPDLVVSEVHTPASAQPGAPLLADVRVCNVGTATSSDSEAELYISTLDTLSLPTPGAPEDVQAPVGVVPVPPLEAGQCLTVRTEAFAQTPPAATQPGQPLYVGAIIDPGQQHAELREDNNTRVAGRLSVGYQADLVVTGMTGPSNIDPGLPFSGSVSVCNVGTEQVWNVGVDVLLSTEASLPASQDPYSQTEAFIGQAHTPGLDAGRCVTLPVFGNADLPGAFQPEAPLYLGARVDGMQSVPELREDNNTFTKAAVGVGHGPDLVVRALKGPANLPEHYSFPVEAQVCNVGTSDMAGYAHLELLLSTEDTVSLPPQYWPFPTSNQVSVGDAEVPFLAAGQCQTVMVNTHRGLPWEAQPGQPLYLGAAIDTFRNVQELNEDNNTFTQGLVGTGPDADLVITGVKAPANLEDGQPFAATYTVCNQGNLPASSYGVSLFLSTETAPPVSRPYPAPPVYSELPRAYAFLGRAQSSMSLAPGQCTTQRSTFYAMRPVDARPSPFELPLNLSAVVDQQGFEPRVDNSGFAAGIVGLGHGPDLVVTELQGPASVRPGSSFTSTVKVCNVGTAPLSNSARVAVYLSTADTLLAPTPQPFPSTPTGGGQMFVGDVSLPPLSAGACTTRQILGSADSPPYAVPFRPLYLGAVVNPDAMAYELRWDNNTRVASPLSVGYGPDLVVTALEAPGTVAPWEPFAATVRVCNLGTDPSTSTEVALVVSAAETWTLPDQGHPAPFPTQNQIVAGYLNVAPLQAGQCVSSMGMVSTDQPYGSSPGQPLYLSAAVDPFLSRMELREDNNVFVRGRLGVGSGPDLVITAVTPPASIQEGLSFTTTVTVCNQGNQASSSGQQVTLHLLTHPELSLPAQFGARLPPEDLLGEVVIPQLGAHTCSTTPVPGNFYGSTGPEPRTYYVGAMVDRDWNLQEVRKDNNTFVGPRVGVGSAPDLVITAMGGPANIAPSGQAQVSVTVCNQGTQPSSSQMVEFFLSTESTPPELNFPGGFPTPGSSVSLAGTVDIPSLPENACITREGTFYANTPSAEPEAPLFLGAIVHVWGTNNELRTDNNAFVRGRIGVGLAPDLVVTEVTAPFAVRGGEMFSTAVTVCNQGTQASAWNSQVELLLSTQPVLAFPNELQDSSTQVTLGQLDVGNLDAGQCATHPLFTSTSTLPGYQGSGLFYLGALVDSQRSVMELREDNNAFVENFLAVLP</sequence>
<feature type="domain" description="CARDB" evidence="1">
    <location>
        <begin position="181"/>
        <end position="301"/>
    </location>
</feature>
<evidence type="ECO:0000313" key="3">
    <source>
        <dbReference type="Proteomes" id="UP000288758"/>
    </source>
</evidence>
<evidence type="ECO:0000259" key="1">
    <source>
        <dbReference type="Pfam" id="PF07705"/>
    </source>
</evidence>
<feature type="domain" description="CARDB" evidence="1">
    <location>
        <begin position="441"/>
        <end position="564"/>
    </location>
</feature>
<organism evidence="2 3">
    <name type="scientific">Corallococcus coralloides</name>
    <name type="common">Myxococcus coralloides</name>
    <dbReference type="NCBI Taxonomy" id="184914"/>
    <lineage>
        <taxon>Bacteria</taxon>
        <taxon>Pseudomonadati</taxon>
        <taxon>Myxococcota</taxon>
        <taxon>Myxococcia</taxon>
        <taxon>Myxococcales</taxon>
        <taxon>Cystobacterineae</taxon>
        <taxon>Myxococcaceae</taxon>
        <taxon>Corallococcus</taxon>
    </lineage>
</organism>
<dbReference type="Pfam" id="PF07705">
    <property type="entry name" value="CARDB"/>
    <property type="match status" value="5"/>
</dbReference>
<dbReference type="InterPro" id="IPR011635">
    <property type="entry name" value="CARDB"/>
</dbReference>
<dbReference type="Gene3D" id="2.60.40.10">
    <property type="entry name" value="Immunoglobulins"/>
    <property type="match status" value="10"/>
</dbReference>
<protein>
    <submittedName>
        <fullName evidence="2">Putative lipoprotein</fullName>
    </submittedName>
</protein>
<dbReference type="InterPro" id="IPR013783">
    <property type="entry name" value="Ig-like_fold"/>
</dbReference>
<reference evidence="2 3" key="1">
    <citation type="submission" date="2018-12" db="EMBL/GenBank/DDBJ databases">
        <title>Complete Genome Sequence of the Corallopyronin A producing Myxobacterium Corallococcus coralloides B035.</title>
        <authorList>
            <person name="Bouhired S.M."/>
            <person name="Rupp O."/>
            <person name="Blom J."/>
            <person name="Schaeberle T.F."/>
            <person name="Kehraus S."/>
            <person name="Schiefer A."/>
            <person name="Pfarr K."/>
            <person name="Goesmann A."/>
            <person name="Hoerauf A."/>
            <person name="Koenig G.M."/>
        </authorList>
    </citation>
    <scope>NUCLEOTIDE SEQUENCE [LARGE SCALE GENOMIC DNA]</scope>
    <source>
        <strain evidence="2 3">B035</strain>
    </source>
</reference>
<keyword evidence="2" id="KW-0449">Lipoprotein</keyword>
<dbReference type="EMBL" id="CP034669">
    <property type="protein sequence ID" value="QAT85352.1"/>
    <property type="molecule type" value="Genomic_DNA"/>
</dbReference>
<accession>A0A410RTZ5</accession>
<feature type="domain" description="CARDB" evidence="1">
    <location>
        <begin position="713"/>
        <end position="837"/>
    </location>
</feature>
<proteinExistence type="predicted"/>
<gene>
    <name evidence="2" type="ORF">EJ065_3791</name>
</gene>
<feature type="domain" description="CARDB" evidence="1">
    <location>
        <begin position="1246"/>
        <end position="1367"/>
    </location>
</feature>
<dbReference type="PROSITE" id="PS51257">
    <property type="entry name" value="PROKAR_LIPOPROTEIN"/>
    <property type="match status" value="1"/>
</dbReference>
<dbReference type="RefSeq" id="WP_128797139.1">
    <property type="nucleotide sequence ID" value="NZ_CP034669.1"/>
</dbReference>